<protein>
    <submittedName>
        <fullName evidence="1">DUF4876 domain-containing protein</fullName>
    </submittedName>
</protein>
<organism evidence="1 2">
    <name type="scientific">Bacteroides faecalis</name>
    <dbReference type="NCBI Taxonomy" id="2447885"/>
    <lineage>
        <taxon>Bacteria</taxon>
        <taxon>Pseudomonadati</taxon>
        <taxon>Bacteroidota</taxon>
        <taxon>Bacteroidia</taxon>
        <taxon>Bacteroidales</taxon>
        <taxon>Bacteroidaceae</taxon>
        <taxon>Bacteroides</taxon>
    </lineage>
</organism>
<evidence type="ECO:0000313" key="2">
    <source>
        <dbReference type="Proteomes" id="UP000288079"/>
    </source>
</evidence>
<keyword evidence="2" id="KW-1185">Reference proteome</keyword>
<sequence length="419" mass="46883">MSNMKEYINRILLLYLAVIVCTACKEDTASESPYVKTFEIHLSYGIFGTETPYSQPLVITLTNNSEQISYTKQTDKWGKLTLEKLLPGEYTINATGALSADEVAQITGEEDAKAANLVAFLSNVNLRINEEPQLNDLKLVSSLTSTLIFKELYYSGSRTPSSGTYRNDGFYSVYNNSPQPVLLNNLYIGSVEHYGAMNSPGPLWPNEEQGNYQNVYIRTLWKVVAGDEAVMLNGGESIVIAVMAAPHNKDGQFNLNSPVDLSKADYEAYSNDPANNYTDYDAPNMRLIFWPDYSYLWRISVFGQGMVLISASADEVESFETVTLPETFQDPFEDEEYWLCKKVPLKYVIDAVDLIQNATSTNTKRFPPALDSGFTTTDGIYMGRSVIRKVKSIENGVTIYQDTNNSTDDFEINEVPLSK</sequence>
<reference evidence="1 2" key="1">
    <citation type="submission" date="2018-10" db="EMBL/GenBank/DDBJ databases">
        <title>Draft Genome Sequence of Bacteroides sp. KCTC 15687.</title>
        <authorList>
            <person name="Yu S.Y."/>
            <person name="Kim J.S."/>
            <person name="Oh B.S."/>
            <person name="Park S.H."/>
            <person name="Kang S.W."/>
            <person name="Park J.E."/>
            <person name="Choi S.H."/>
            <person name="Han K.I."/>
            <person name="Lee K.C."/>
            <person name="Eom M.K."/>
            <person name="Suh M.K."/>
            <person name="Lee D.H."/>
            <person name="Yoon H."/>
            <person name="Kim B."/>
            <person name="Yang S.J."/>
            <person name="Lee J.S."/>
            <person name="Lee J.H."/>
        </authorList>
    </citation>
    <scope>NUCLEOTIDE SEQUENCE [LARGE SCALE GENOMIC DNA]</scope>
    <source>
        <strain evidence="1 2">KCTC 15687</strain>
    </source>
</reference>
<accession>A0A401LZS6</accession>
<dbReference type="Proteomes" id="UP000288079">
    <property type="component" value="Unassembled WGS sequence"/>
</dbReference>
<evidence type="ECO:0000313" key="1">
    <source>
        <dbReference type="EMBL" id="GCB37042.1"/>
    </source>
</evidence>
<dbReference type="Gene3D" id="2.60.40.10">
    <property type="entry name" value="Immunoglobulins"/>
    <property type="match status" value="1"/>
</dbReference>
<gene>
    <name evidence="1" type="ORF">KGMB02408_39870</name>
</gene>
<dbReference type="InterPro" id="IPR013783">
    <property type="entry name" value="Ig-like_fold"/>
</dbReference>
<dbReference type="Pfam" id="PF16215">
    <property type="entry name" value="DUF4876"/>
    <property type="match status" value="1"/>
</dbReference>
<dbReference type="EMBL" id="BHWB01000018">
    <property type="protein sequence ID" value="GCB37042.1"/>
    <property type="molecule type" value="Genomic_DNA"/>
</dbReference>
<name>A0A401LZS6_9BACE</name>
<dbReference type="AlphaFoldDB" id="A0A401LZS6"/>
<dbReference type="InterPro" id="IPR032627">
    <property type="entry name" value="DUF4876"/>
</dbReference>
<comment type="caution">
    <text evidence="1">The sequence shown here is derived from an EMBL/GenBank/DDBJ whole genome shotgun (WGS) entry which is preliminary data.</text>
</comment>
<proteinExistence type="predicted"/>